<keyword evidence="5" id="KW-0460">Magnesium</keyword>
<dbReference type="PROSITE" id="PS00444">
    <property type="entry name" value="POLYPRENYL_SYNTHASE_2"/>
    <property type="match status" value="1"/>
</dbReference>
<dbReference type="KEGG" id="rca:Rcas_2323"/>
<name>A7NLL5_ROSCS</name>
<evidence type="ECO:0000313" key="9">
    <source>
        <dbReference type="Proteomes" id="UP000000263"/>
    </source>
</evidence>
<evidence type="ECO:0000256" key="2">
    <source>
        <dbReference type="ARBA" id="ARBA00006706"/>
    </source>
</evidence>
<dbReference type="CDD" id="cd00685">
    <property type="entry name" value="Trans_IPPS_HT"/>
    <property type="match status" value="1"/>
</dbReference>
<reference evidence="8 9" key="1">
    <citation type="submission" date="2007-08" db="EMBL/GenBank/DDBJ databases">
        <title>Complete sequence of Roseiflexus castenholzii DSM 13941.</title>
        <authorList>
            <consortium name="US DOE Joint Genome Institute"/>
            <person name="Copeland A."/>
            <person name="Lucas S."/>
            <person name="Lapidus A."/>
            <person name="Barry K."/>
            <person name="Glavina del Rio T."/>
            <person name="Dalin E."/>
            <person name="Tice H."/>
            <person name="Pitluck S."/>
            <person name="Thompson L.S."/>
            <person name="Brettin T."/>
            <person name="Bruce D."/>
            <person name="Detter J.C."/>
            <person name="Han C."/>
            <person name="Tapia R."/>
            <person name="Schmutz J."/>
            <person name="Larimer F."/>
            <person name="Land M."/>
            <person name="Hauser L."/>
            <person name="Kyrpides N."/>
            <person name="Mikhailova N."/>
            <person name="Bryant D.A."/>
            <person name="Hanada S."/>
            <person name="Tsukatani Y."/>
            <person name="Richardson P."/>
        </authorList>
    </citation>
    <scope>NUCLEOTIDE SEQUENCE [LARGE SCALE GENOMIC DNA]</scope>
    <source>
        <strain evidence="9">DSM 13941 / HLO8</strain>
    </source>
</reference>
<keyword evidence="3 6" id="KW-0808">Transferase</keyword>
<sequence>MAHSPLHLGVPEQRLNEPAATTRTMPTGLGDILRRADLLNDMADVERQMLARTISRAPLLTAAGTYTVAAGGKRLRAALVLLCARLGMYDPSRALHPAIAIELLHAASLIHDDLVDHAGQRRGHVTVHSRWDADVALLLGDYFFALAANELAAEPDPRIIAFYTSAAQTMVEGELNPVTQIEPLAIAVEQYYRKIGCKTAVLFEAACKAGIAVAGGDDAQIETLGRFGYDLGLAFQIVDDVLDYTGDETALGKPAGNDLREGTLTLPLMYAVAQSRHPLLLAIANGQRPEPARVPQIVAAVIASGGADRAMEEARRLIERANQQLTLFAPTPARRALIEIGEFVLNRRM</sequence>
<dbReference type="STRING" id="383372.Rcas_2323"/>
<dbReference type="AlphaFoldDB" id="A7NLL5"/>
<evidence type="ECO:0000313" key="8">
    <source>
        <dbReference type="EMBL" id="ABU58406.1"/>
    </source>
</evidence>
<dbReference type="GO" id="GO:0004659">
    <property type="term" value="F:prenyltransferase activity"/>
    <property type="evidence" value="ECO:0007669"/>
    <property type="project" value="InterPro"/>
</dbReference>
<dbReference type="InterPro" id="IPR000092">
    <property type="entry name" value="Polyprenyl_synt"/>
</dbReference>
<accession>A7NLL5</accession>
<evidence type="ECO:0000256" key="3">
    <source>
        <dbReference type="ARBA" id="ARBA00022679"/>
    </source>
</evidence>
<keyword evidence="4" id="KW-0479">Metal-binding</keyword>
<evidence type="ECO:0000256" key="4">
    <source>
        <dbReference type="ARBA" id="ARBA00022723"/>
    </source>
</evidence>
<comment type="cofactor">
    <cofactor evidence="1">
        <name>Mg(2+)</name>
        <dbReference type="ChEBI" id="CHEBI:18420"/>
    </cofactor>
</comment>
<dbReference type="SUPFAM" id="SSF48576">
    <property type="entry name" value="Terpenoid synthases"/>
    <property type="match status" value="1"/>
</dbReference>
<protein>
    <submittedName>
        <fullName evidence="8">Polyprenyl synthetase</fullName>
    </submittedName>
</protein>
<dbReference type="InterPro" id="IPR033749">
    <property type="entry name" value="Polyprenyl_synt_CS"/>
</dbReference>
<dbReference type="Proteomes" id="UP000000263">
    <property type="component" value="Chromosome"/>
</dbReference>
<feature type="region of interest" description="Disordered" evidence="7">
    <location>
        <begin position="1"/>
        <end position="23"/>
    </location>
</feature>
<evidence type="ECO:0000256" key="7">
    <source>
        <dbReference type="SAM" id="MobiDB-lite"/>
    </source>
</evidence>
<dbReference type="PANTHER" id="PTHR12001:SF69">
    <property type="entry name" value="ALL TRANS-POLYPRENYL-DIPHOSPHATE SYNTHASE PDSS1"/>
    <property type="match status" value="1"/>
</dbReference>
<dbReference type="SFLD" id="SFLDS00005">
    <property type="entry name" value="Isoprenoid_Synthase_Type_I"/>
    <property type="match status" value="1"/>
</dbReference>
<dbReference type="RefSeq" id="WP_012120830.1">
    <property type="nucleotide sequence ID" value="NC_009767.1"/>
</dbReference>
<dbReference type="GO" id="GO:0008299">
    <property type="term" value="P:isoprenoid biosynthetic process"/>
    <property type="evidence" value="ECO:0007669"/>
    <property type="project" value="InterPro"/>
</dbReference>
<dbReference type="Gene3D" id="1.10.600.10">
    <property type="entry name" value="Farnesyl Diphosphate Synthase"/>
    <property type="match status" value="1"/>
</dbReference>
<gene>
    <name evidence="8" type="ordered locus">Rcas_2323</name>
</gene>
<dbReference type="eggNOG" id="COG0142">
    <property type="taxonomic scope" value="Bacteria"/>
</dbReference>
<evidence type="ECO:0000256" key="6">
    <source>
        <dbReference type="RuleBase" id="RU004466"/>
    </source>
</evidence>
<proteinExistence type="inferred from homology"/>
<comment type="similarity">
    <text evidence="2 6">Belongs to the FPP/GGPP synthase family.</text>
</comment>
<dbReference type="PANTHER" id="PTHR12001">
    <property type="entry name" value="GERANYLGERANYL PYROPHOSPHATE SYNTHASE"/>
    <property type="match status" value="1"/>
</dbReference>
<evidence type="ECO:0000256" key="1">
    <source>
        <dbReference type="ARBA" id="ARBA00001946"/>
    </source>
</evidence>
<dbReference type="HOGENOM" id="CLU_014015_2_0_0"/>
<keyword evidence="9" id="KW-1185">Reference proteome</keyword>
<evidence type="ECO:0000256" key="5">
    <source>
        <dbReference type="ARBA" id="ARBA00022842"/>
    </source>
</evidence>
<dbReference type="InterPro" id="IPR008949">
    <property type="entry name" value="Isoprenoid_synthase_dom_sf"/>
</dbReference>
<dbReference type="EMBL" id="CP000804">
    <property type="protein sequence ID" value="ABU58406.1"/>
    <property type="molecule type" value="Genomic_DNA"/>
</dbReference>
<dbReference type="PROSITE" id="PS00723">
    <property type="entry name" value="POLYPRENYL_SYNTHASE_1"/>
    <property type="match status" value="1"/>
</dbReference>
<dbReference type="GO" id="GO:0046872">
    <property type="term" value="F:metal ion binding"/>
    <property type="evidence" value="ECO:0007669"/>
    <property type="project" value="UniProtKB-KW"/>
</dbReference>
<organism evidence="8 9">
    <name type="scientific">Roseiflexus castenholzii (strain DSM 13941 / HLO8)</name>
    <dbReference type="NCBI Taxonomy" id="383372"/>
    <lineage>
        <taxon>Bacteria</taxon>
        <taxon>Bacillati</taxon>
        <taxon>Chloroflexota</taxon>
        <taxon>Chloroflexia</taxon>
        <taxon>Chloroflexales</taxon>
        <taxon>Roseiflexineae</taxon>
        <taxon>Roseiflexaceae</taxon>
        <taxon>Roseiflexus</taxon>
    </lineage>
</organism>
<dbReference type="OrthoDB" id="9805316at2"/>
<dbReference type="Pfam" id="PF00348">
    <property type="entry name" value="polyprenyl_synt"/>
    <property type="match status" value="1"/>
</dbReference>